<dbReference type="InterPro" id="IPR022353">
    <property type="entry name" value="Insulin_CS"/>
</dbReference>
<evidence type="ECO:0000256" key="1">
    <source>
        <dbReference type="ARBA" id="ARBA00009034"/>
    </source>
</evidence>
<organism evidence="11 12">
    <name type="scientific">Littorina saxatilis</name>
    <dbReference type="NCBI Taxonomy" id="31220"/>
    <lineage>
        <taxon>Eukaryota</taxon>
        <taxon>Metazoa</taxon>
        <taxon>Spiralia</taxon>
        <taxon>Lophotrochozoa</taxon>
        <taxon>Mollusca</taxon>
        <taxon>Gastropoda</taxon>
        <taxon>Caenogastropoda</taxon>
        <taxon>Littorinimorpha</taxon>
        <taxon>Littorinoidea</taxon>
        <taxon>Littorinidae</taxon>
        <taxon>Littorina</taxon>
    </lineage>
</organism>
<keyword evidence="4" id="KW-1015">Disulfide bond</keyword>
<evidence type="ECO:0000313" key="11">
    <source>
        <dbReference type="EMBL" id="KAK7107037.1"/>
    </source>
</evidence>
<dbReference type="Gene3D" id="1.10.100.10">
    <property type="entry name" value="Insulin-like"/>
    <property type="match status" value="1"/>
</dbReference>
<dbReference type="GO" id="GO:0043066">
    <property type="term" value="P:negative regulation of apoptotic process"/>
    <property type="evidence" value="ECO:0007669"/>
    <property type="project" value="TreeGrafter"/>
</dbReference>
<comment type="subunit">
    <text evidence="6">Heterodimer of A and B chains; disulfide-linked.</text>
</comment>
<evidence type="ECO:0000256" key="8">
    <source>
        <dbReference type="SAM" id="MobiDB-lite"/>
    </source>
</evidence>
<dbReference type="PANTHER" id="PTHR46845:SF3">
    <property type="entry name" value="INSULIN-LIKE GROWTH FACTOR 1"/>
    <property type="match status" value="1"/>
</dbReference>
<evidence type="ECO:0000256" key="7">
    <source>
        <dbReference type="RuleBase" id="RU000406"/>
    </source>
</evidence>
<dbReference type="SUPFAM" id="SSF56994">
    <property type="entry name" value="Insulin-like"/>
    <property type="match status" value="1"/>
</dbReference>
<evidence type="ECO:0000256" key="2">
    <source>
        <dbReference type="ARBA" id="ARBA00022479"/>
    </source>
</evidence>
<keyword evidence="2" id="KW-0301">Gamma-carboxyglutamic acid</keyword>
<keyword evidence="12" id="KW-1185">Reference proteome</keyword>
<evidence type="ECO:0000256" key="4">
    <source>
        <dbReference type="ARBA" id="ARBA00023157"/>
    </source>
</evidence>
<dbReference type="InterPro" id="IPR036438">
    <property type="entry name" value="Insulin-like_sf"/>
</dbReference>
<comment type="similarity">
    <text evidence="1 7">Belongs to the insulin family.</text>
</comment>
<dbReference type="GO" id="GO:0051897">
    <property type="term" value="P:positive regulation of phosphatidylinositol 3-kinase/protein kinase B signal transduction"/>
    <property type="evidence" value="ECO:0007669"/>
    <property type="project" value="TreeGrafter"/>
</dbReference>
<dbReference type="GO" id="GO:0008284">
    <property type="term" value="P:positive regulation of cell population proliferation"/>
    <property type="evidence" value="ECO:0007669"/>
    <property type="project" value="TreeGrafter"/>
</dbReference>
<protein>
    <recommendedName>
        <fullName evidence="10">Insulin-like domain-containing protein</fullName>
    </recommendedName>
</protein>
<feature type="compositionally biased region" description="Low complexity" evidence="8">
    <location>
        <begin position="58"/>
        <end position="71"/>
    </location>
</feature>
<dbReference type="SMART" id="SM00078">
    <property type="entry name" value="IlGF"/>
    <property type="match status" value="1"/>
</dbReference>
<dbReference type="GO" id="GO:0008283">
    <property type="term" value="P:cell population proliferation"/>
    <property type="evidence" value="ECO:0007669"/>
    <property type="project" value="TreeGrafter"/>
</dbReference>
<proteinExistence type="inferred from homology"/>
<dbReference type="InterPro" id="IPR022352">
    <property type="entry name" value="Ins/IGF/rlx"/>
</dbReference>
<reference evidence="11 12" key="1">
    <citation type="submission" date="2024-02" db="EMBL/GenBank/DDBJ databases">
        <title>Chromosome-scale genome assembly of the rough periwinkle Littorina saxatilis.</title>
        <authorList>
            <person name="De Jode A."/>
            <person name="Faria R."/>
            <person name="Formenti G."/>
            <person name="Sims Y."/>
            <person name="Smith T.P."/>
            <person name="Tracey A."/>
            <person name="Wood J.M.D."/>
            <person name="Zagrodzka Z.B."/>
            <person name="Johannesson K."/>
            <person name="Butlin R.K."/>
            <person name="Leder E.H."/>
        </authorList>
    </citation>
    <scope>NUCLEOTIDE SEQUENCE [LARGE SCALE GENOMIC DNA]</scope>
    <source>
        <strain evidence="11">Snail1</strain>
        <tissue evidence="11">Muscle</tissue>
    </source>
</reference>
<dbReference type="GO" id="GO:0048009">
    <property type="term" value="P:insulin-like growth factor receptor signaling pathway"/>
    <property type="evidence" value="ECO:0007669"/>
    <property type="project" value="TreeGrafter"/>
</dbReference>
<dbReference type="PRINTS" id="PR00276">
    <property type="entry name" value="INSULINFAMLY"/>
</dbReference>
<feature type="chain" id="PRO_5043001458" description="Insulin-like domain-containing protein" evidence="9">
    <location>
        <begin position="19"/>
        <end position="199"/>
    </location>
</feature>
<keyword evidence="5" id="KW-0119">Carbohydrate metabolism</keyword>
<keyword evidence="9" id="KW-0732">Signal</keyword>
<dbReference type="GO" id="GO:0005615">
    <property type="term" value="C:extracellular space"/>
    <property type="evidence" value="ECO:0007669"/>
    <property type="project" value="TreeGrafter"/>
</dbReference>
<comment type="subcellular location">
    <subcellularLocation>
        <location evidence="7">Secreted</location>
    </subcellularLocation>
</comment>
<evidence type="ECO:0000256" key="3">
    <source>
        <dbReference type="ARBA" id="ARBA00022526"/>
    </source>
</evidence>
<keyword evidence="7" id="KW-0964">Secreted</keyword>
<evidence type="ECO:0000256" key="5">
    <source>
        <dbReference type="ARBA" id="ARBA00023277"/>
    </source>
</evidence>
<accession>A0AAN9BKA1</accession>
<dbReference type="GO" id="GO:0005159">
    <property type="term" value="F:insulin-like growth factor receptor binding"/>
    <property type="evidence" value="ECO:0007669"/>
    <property type="project" value="TreeGrafter"/>
</dbReference>
<dbReference type="Proteomes" id="UP001374579">
    <property type="component" value="Unassembled WGS sequence"/>
</dbReference>
<evidence type="ECO:0000256" key="9">
    <source>
        <dbReference type="SAM" id="SignalP"/>
    </source>
</evidence>
<dbReference type="InterPro" id="IPR016179">
    <property type="entry name" value="Insulin-like"/>
</dbReference>
<feature type="domain" description="Insulin-like" evidence="10">
    <location>
        <begin position="24"/>
        <end position="108"/>
    </location>
</feature>
<dbReference type="GO" id="GO:0005179">
    <property type="term" value="F:hormone activity"/>
    <property type="evidence" value="ECO:0007669"/>
    <property type="project" value="InterPro"/>
</dbReference>
<evidence type="ECO:0000259" key="10">
    <source>
        <dbReference type="SMART" id="SM00078"/>
    </source>
</evidence>
<dbReference type="GO" id="GO:0006006">
    <property type="term" value="P:glucose metabolic process"/>
    <property type="evidence" value="ECO:0007669"/>
    <property type="project" value="UniProtKB-KW"/>
</dbReference>
<evidence type="ECO:0000256" key="6">
    <source>
        <dbReference type="ARBA" id="ARBA00024050"/>
    </source>
</evidence>
<name>A0AAN9BKA1_9CAEN</name>
<evidence type="ECO:0000313" key="12">
    <source>
        <dbReference type="Proteomes" id="UP001374579"/>
    </source>
</evidence>
<dbReference type="EMBL" id="JBAMIC010000004">
    <property type="protein sequence ID" value="KAK7107037.1"/>
    <property type="molecule type" value="Genomic_DNA"/>
</dbReference>
<feature type="region of interest" description="Disordered" evidence="8">
    <location>
        <begin position="50"/>
        <end position="71"/>
    </location>
</feature>
<dbReference type="AlphaFoldDB" id="A0AAN9BKA1"/>
<dbReference type="PANTHER" id="PTHR46845">
    <property type="entry name" value="INSULIN-LIKE GROWTH FACTOR I"/>
    <property type="match status" value="1"/>
</dbReference>
<gene>
    <name evidence="11" type="ORF">V1264_015022</name>
</gene>
<keyword evidence="3" id="KW-0313">Glucose metabolism</keyword>
<dbReference type="PROSITE" id="PS00262">
    <property type="entry name" value="INSULIN"/>
    <property type="match status" value="1"/>
</dbReference>
<dbReference type="Pfam" id="PF00049">
    <property type="entry name" value="Insulin"/>
    <property type="match status" value="1"/>
</dbReference>
<feature type="signal peptide" evidence="9">
    <location>
        <begin position="1"/>
        <end position="18"/>
    </location>
</feature>
<comment type="caution">
    <text evidence="11">The sequence shown here is derived from an EMBL/GenBank/DDBJ whole genome shotgun (WGS) entry which is preliminary data.</text>
</comment>
<sequence>MTVVAGLMVVLLMSLSAAQVRPQRVLCGRTLADALDLVCANRGFHFNKRSANSGTKQPAAGASAPSSAPAAEGPARVLRSVAEAGPALSVVDECCRRPCSYDTLESYCAPAGNRPTAVGSETDLIQLFSGNQAGRRVTTQASTTFTTTQSTAHYDPNSPSAEVFRGPHRGHPAAHGNSGKQFFYVQVGSRPTRNPLITE</sequence>